<dbReference type="Proteomes" id="UP000637002">
    <property type="component" value="Unassembled WGS sequence"/>
</dbReference>
<evidence type="ECO:0008006" key="4">
    <source>
        <dbReference type="Google" id="ProtNLM"/>
    </source>
</evidence>
<proteinExistence type="predicted"/>
<feature type="signal peptide" evidence="1">
    <location>
        <begin position="1"/>
        <end position="26"/>
    </location>
</feature>
<sequence>MVEEAGVKSLILAAMALCLGAAGALAAPPRIPSYDLRDTCRTPADSGRTTSDLPSGCMGDERAAKASVSKQWTTLSTADRQTCERTAGSRDAPNSYVELLVCLTMARDARRVSP</sequence>
<dbReference type="RefSeq" id="WP_188610240.1">
    <property type="nucleotide sequence ID" value="NZ_BMGG01000005.1"/>
</dbReference>
<protein>
    <recommendedName>
        <fullName evidence="4">Secreted protein</fullName>
    </recommendedName>
</protein>
<name>A0A916XH77_9HYPH</name>
<dbReference type="EMBL" id="BMGG01000005">
    <property type="protein sequence ID" value="GGC71833.1"/>
    <property type="molecule type" value="Genomic_DNA"/>
</dbReference>
<organism evidence="2 3">
    <name type="scientific">Chelatococcus reniformis</name>
    <dbReference type="NCBI Taxonomy" id="1494448"/>
    <lineage>
        <taxon>Bacteria</taxon>
        <taxon>Pseudomonadati</taxon>
        <taxon>Pseudomonadota</taxon>
        <taxon>Alphaproteobacteria</taxon>
        <taxon>Hyphomicrobiales</taxon>
        <taxon>Chelatococcaceae</taxon>
        <taxon>Chelatococcus</taxon>
    </lineage>
</organism>
<keyword evidence="3" id="KW-1185">Reference proteome</keyword>
<comment type="caution">
    <text evidence="2">The sequence shown here is derived from an EMBL/GenBank/DDBJ whole genome shotgun (WGS) entry which is preliminary data.</text>
</comment>
<feature type="chain" id="PRO_5037804865" description="Secreted protein" evidence="1">
    <location>
        <begin position="27"/>
        <end position="114"/>
    </location>
</feature>
<dbReference type="AlphaFoldDB" id="A0A916XH77"/>
<gene>
    <name evidence="2" type="ORF">GCM10010994_32830</name>
</gene>
<evidence type="ECO:0000313" key="2">
    <source>
        <dbReference type="EMBL" id="GGC71833.1"/>
    </source>
</evidence>
<keyword evidence="1" id="KW-0732">Signal</keyword>
<reference evidence="2" key="1">
    <citation type="journal article" date="2014" name="Int. J. Syst. Evol. Microbiol.">
        <title>Complete genome sequence of Corynebacterium casei LMG S-19264T (=DSM 44701T), isolated from a smear-ripened cheese.</title>
        <authorList>
            <consortium name="US DOE Joint Genome Institute (JGI-PGF)"/>
            <person name="Walter F."/>
            <person name="Albersmeier A."/>
            <person name="Kalinowski J."/>
            <person name="Ruckert C."/>
        </authorList>
    </citation>
    <scope>NUCLEOTIDE SEQUENCE</scope>
    <source>
        <strain evidence="2">CGMCC 1.12919</strain>
    </source>
</reference>
<evidence type="ECO:0000313" key="3">
    <source>
        <dbReference type="Proteomes" id="UP000637002"/>
    </source>
</evidence>
<evidence type="ECO:0000256" key="1">
    <source>
        <dbReference type="SAM" id="SignalP"/>
    </source>
</evidence>
<reference evidence="2" key="2">
    <citation type="submission" date="2020-09" db="EMBL/GenBank/DDBJ databases">
        <authorList>
            <person name="Sun Q."/>
            <person name="Zhou Y."/>
        </authorList>
    </citation>
    <scope>NUCLEOTIDE SEQUENCE</scope>
    <source>
        <strain evidence="2">CGMCC 1.12919</strain>
    </source>
</reference>
<accession>A0A916XH77</accession>